<gene>
    <name evidence="2" type="ORF">QF035_009089</name>
</gene>
<organism evidence="2 3">
    <name type="scientific">Streptomyces umbrinus</name>
    <dbReference type="NCBI Taxonomy" id="67370"/>
    <lineage>
        <taxon>Bacteria</taxon>
        <taxon>Bacillati</taxon>
        <taxon>Actinomycetota</taxon>
        <taxon>Actinomycetes</taxon>
        <taxon>Kitasatosporales</taxon>
        <taxon>Streptomycetaceae</taxon>
        <taxon>Streptomyces</taxon>
        <taxon>Streptomyces phaeochromogenes group</taxon>
    </lineage>
</organism>
<dbReference type="PANTHER" id="PTHR12110:SF53">
    <property type="entry name" value="BLR5974 PROTEIN"/>
    <property type="match status" value="1"/>
</dbReference>
<reference evidence="2 3" key="1">
    <citation type="submission" date="2023-07" db="EMBL/GenBank/DDBJ databases">
        <title>Comparative genomics of wheat-associated soil bacteria to identify genetic determinants of phenazine resistance.</title>
        <authorList>
            <person name="Mouncey N."/>
        </authorList>
    </citation>
    <scope>NUCLEOTIDE SEQUENCE [LARGE SCALE GENOMIC DNA]</scope>
    <source>
        <strain evidence="2 3">V2I4</strain>
    </source>
</reference>
<dbReference type="InterPro" id="IPR036237">
    <property type="entry name" value="Xyl_isomerase-like_sf"/>
</dbReference>
<dbReference type="PANTHER" id="PTHR12110">
    <property type="entry name" value="HYDROXYPYRUVATE ISOMERASE"/>
    <property type="match status" value="1"/>
</dbReference>
<dbReference type="Pfam" id="PF01261">
    <property type="entry name" value="AP_endonuc_2"/>
    <property type="match status" value="1"/>
</dbReference>
<name>A0ABU0T7H4_9ACTN</name>
<dbReference type="InterPro" id="IPR050312">
    <property type="entry name" value="IolE/XylAMocC-like"/>
</dbReference>
<keyword evidence="3" id="KW-1185">Reference proteome</keyword>
<accession>A0ABU0T7H4</accession>
<evidence type="ECO:0000259" key="1">
    <source>
        <dbReference type="Pfam" id="PF01261"/>
    </source>
</evidence>
<dbReference type="EMBL" id="JAUSZI010000002">
    <property type="protein sequence ID" value="MDQ1031507.1"/>
    <property type="molecule type" value="Genomic_DNA"/>
</dbReference>
<comment type="caution">
    <text evidence="2">The sequence shown here is derived from an EMBL/GenBank/DDBJ whole genome shotgun (WGS) entry which is preliminary data.</text>
</comment>
<proteinExistence type="predicted"/>
<evidence type="ECO:0000313" key="2">
    <source>
        <dbReference type="EMBL" id="MDQ1031507.1"/>
    </source>
</evidence>
<dbReference type="Gene3D" id="3.20.20.150">
    <property type="entry name" value="Divalent-metal-dependent TIM barrel enzymes"/>
    <property type="match status" value="1"/>
</dbReference>
<protein>
    <submittedName>
        <fullName evidence="2">Sugar phosphate isomerase/epimerase</fullName>
    </submittedName>
</protein>
<dbReference type="InterPro" id="IPR013022">
    <property type="entry name" value="Xyl_isomerase-like_TIM-brl"/>
</dbReference>
<sequence length="377" mass="39963">MGFPLLSSQAVSAQRTSRAAAGNGPVPAALRWAHPLVEGVFRHAAAAFSAPAAAPAGSDPDSAPAGWRFVSPRHQAVRPVSGGAHGRCLSGAGIDKENLVQGIIALNPDELGQDPAVGMDLALALGVGHLEIRTAYGSNALILDDAQLREVRRLADERGLRVAALASPLWKWCRPEAVPGKVDSFGFPTQVPAEDRERWVDRALAVADILGTDRVRVFSHLSVGEQTETFLGDPLLTYALKAAERAGVRLLLENEPVCTVAEPTSLLDVLREHAGLGLWLDLGNLYEVGHGTAEAVEVLAPYVEYIHIKDYVPRGDGMKQFVAAGAGDVPYTDLLPVLHRVRPVLPYALETHVRESPGEALTRGAAFLRGAVAGGLA</sequence>
<feature type="domain" description="Xylose isomerase-like TIM barrel" evidence="1">
    <location>
        <begin position="120"/>
        <end position="369"/>
    </location>
</feature>
<dbReference type="SUPFAM" id="SSF51658">
    <property type="entry name" value="Xylose isomerase-like"/>
    <property type="match status" value="1"/>
</dbReference>
<evidence type="ECO:0000313" key="3">
    <source>
        <dbReference type="Proteomes" id="UP001230328"/>
    </source>
</evidence>
<dbReference type="GO" id="GO:0016853">
    <property type="term" value="F:isomerase activity"/>
    <property type="evidence" value="ECO:0007669"/>
    <property type="project" value="UniProtKB-KW"/>
</dbReference>
<keyword evidence="2" id="KW-0413">Isomerase</keyword>
<dbReference type="Proteomes" id="UP001230328">
    <property type="component" value="Unassembled WGS sequence"/>
</dbReference>